<keyword evidence="3" id="KW-1185">Reference proteome</keyword>
<evidence type="ECO:0000256" key="1">
    <source>
        <dbReference type="SAM" id="Phobius"/>
    </source>
</evidence>
<dbReference type="AlphaFoldDB" id="A0ABD6ANF9"/>
<keyword evidence="1" id="KW-1133">Transmembrane helix</keyword>
<reference evidence="2 3" key="1">
    <citation type="journal article" date="2019" name="Int. J. Syst. Evol. Microbiol.">
        <title>The Global Catalogue of Microorganisms (GCM) 10K type strain sequencing project: providing services to taxonomists for standard genome sequencing and annotation.</title>
        <authorList>
            <consortium name="The Broad Institute Genomics Platform"/>
            <consortium name="The Broad Institute Genome Sequencing Center for Infectious Disease"/>
            <person name="Wu L."/>
            <person name="Ma J."/>
        </authorList>
    </citation>
    <scope>NUCLEOTIDE SEQUENCE [LARGE SCALE GENOMIC DNA]</scope>
    <source>
        <strain evidence="2 3">CGMCC 1.12554</strain>
    </source>
</reference>
<organism evidence="2 3">
    <name type="scientific">Halorubrum rutilum</name>
    <dbReference type="NCBI Taxonomy" id="1364933"/>
    <lineage>
        <taxon>Archaea</taxon>
        <taxon>Methanobacteriati</taxon>
        <taxon>Methanobacteriota</taxon>
        <taxon>Stenosarchaea group</taxon>
        <taxon>Halobacteria</taxon>
        <taxon>Halobacteriales</taxon>
        <taxon>Haloferacaceae</taxon>
        <taxon>Halorubrum</taxon>
    </lineage>
</organism>
<accession>A0ABD6ANF9</accession>
<evidence type="ECO:0000313" key="2">
    <source>
        <dbReference type="EMBL" id="MFC7325480.1"/>
    </source>
</evidence>
<keyword evidence="1" id="KW-0812">Transmembrane</keyword>
<dbReference type="RefSeq" id="WP_256408209.1">
    <property type="nucleotide sequence ID" value="NZ_JANHDN010000002.1"/>
</dbReference>
<protein>
    <submittedName>
        <fullName evidence="2">Uncharacterized protein</fullName>
    </submittedName>
</protein>
<feature type="transmembrane region" description="Helical" evidence="1">
    <location>
        <begin position="20"/>
        <end position="43"/>
    </location>
</feature>
<proteinExistence type="predicted"/>
<name>A0ABD6ANF9_9EURY</name>
<comment type="caution">
    <text evidence="2">The sequence shown here is derived from an EMBL/GenBank/DDBJ whole genome shotgun (WGS) entry which is preliminary data.</text>
</comment>
<gene>
    <name evidence="2" type="ORF">ACFQMF_12915</name>
</gene>
<keyword evidence="1" id="KW-0472">Membrane</keyword>
<sequence length="44" mass="4661">MRNIEQMTLDEDEEVLAPAVVVATMALLAVFALGFVVSAIGLVL</sequence>
<evidence type="ECO:0000313" key="3">
    <source>
        <dbReference type="Proteomes" id="UP001596545"/>
    </source>
</evidence>
<dbReference type="Proteomes" id="UP001596545">
    <property type="component" value="Unassembled WGS sequence"/>
</dbReference>
<dbReference type="EMBL" id="JBHTBL010000011">
    <property type="protein sequence ID" value="MFC7325480.1"/>
    <property type="molecule type" value="Genomic_DNA"/>
</dbReference>